<accession>A0ABR2VJ72</accession>
<evidence type="ECO:0000313" key="2">
    <source>
        <dbReference type="Proteomes" id="UP001479436"/>
    </source>
</evidence>
<sequence length="73" mass="8232">MTLIASACALSAFNRPLTSDMLPEQVEFTLILPQYLMILFVVASLRNRKLESEILSSPTALDLPTCVWRCFKL</sequence>
<reference evidence="1 2" key="1">
    <citation type="submission" date="2023-04" db="EMBL/GenBank/DDBJ databases">
        <title>Genome of Basidiobolus ranarum AG-B5.</title>
        <authorList>
            <person name="Stajich J.E."/>
            <person name="Carter-House D."/>
            <person name="Gryganskyi A."/>
        </authorList>
    </citation>
    <scope>NUCLEOTIDE SEQUENCE [LARGE SCALE GENOMIC DNA]</scope>
    <source>
        <strain evidence="1 2">AG-B5</strain>
    </source>
</reference>
<gene>
    <name evidence="1" type="ORF">K7432_018301</name>
</gene>
<proteinExistence type="predicted"/>
<organism evidence="1 2">
    <name type="scientific">Basidiobolus ranarum</name>
    <dbReference type="NCBI Taxonomy" id="34480"/>
    <lineage>
        <taxon>Eukaryota</taxon>
        <taxon>Fungi</taxon>
        <taxon>Fungi incertae sedis</taxon>
        <taxon>Zoopagomycota</taxon>
        <taxon>Entomophthoromycotina</taxon>
        <taxon>Basidiobolomycetes</taxon>
        <taxon>Basidiobolales</taxon>
        <taxon>Basidiobolaceae</taxon>
        <taxon>Basidiobolus</taxon>
    </lineage>
</organism>
<protein>
    <submittedName>
        <fullName evidence="1">Uncharacterized protein</fullName>
    </submittedName>
</protein>
<evidence type="ECO:0000313" key="1">
    <source>
        <dbReference type="EMBL" id="KAK9659907.1"/>
    </source>
</evidence>
<keyword evidence="2" id="KW-1185">Reference proteome</keyword>
<name>A0ABR2VJ72_9FUNG</name>
<dbReference type="Proteomes" id="UP001479436">
    <property type="component" value="Unassembled WGS sequence"/>
</dbReference>
<comment type="caution">
    <text evidence="1">The sequence shown here is derived from an EMBL/GenBank/DDBJ whole genome shotgun (WGS) entry which is preliminary data.</text>
</comment>
<dbReference type="EMBL" id="JASJQH010012481">
    <property type="protein sequence ID" value="KAK9659907.1"/>
    <property type="molecule type" value="Genomic_DNA"/>
</dbReference>